<dbReference type="OrthoDB" id="10264062at2759"/>
<evidence type="ECO:0000256" key="1">
    <source>
        <dbReference type="SAM" id="MobiDB-lite"/>
    </source>
</evidence>
<dbReference type="PROSITE" id="PS50086">
    <property type="entry name" value="TBC_RABGAP"/>
    <property type="match status" value="1"/>
</dbReference>
<dbReference type="EnsemblPlants" id="Solyc03g058470.2.1">
    <property type="protein sequence ID" value="Solyc03g058470.2.1"/>
    <property type="gene ID" value="Solyc03g058470.2"/>
</dbReference>
<dbReference type="PaxDb" id="4081-Solyc03g058470.1.1"/>
<dbReference type="Gene3D" id="1.10.472.80">
    <property type="entry name" value="Ypt/Rab-GAP domain of gyp1p, domain 3"/>
    <property type="match status" value="1"/>
</dbReference>
<accession>A0A3Q7FHR3</accession>
<feature type="region of interest" description="Disordered" evidence="1">
    <location>
        <begin position="550"/>
        <end position="578"/>
    </location>
</feature>
<evidence type="ECO:0000313" key="3">
    <source>
        <dbReference type="EnsemblPlants" id="Solyc03g058470.2.1"/>
    </source>
</evidence>
<dbReference type="KEGG" id="sly:101251361"/>
<name>A0A3Q7FHR3_SOLLC</name>
<dbReference type="SMART" id="SM00164">
    <property type="entry name" value="TBC"/>
    <property type="match status" value="1"/>
</dbReference>
<organism evidence="3">
    <name type="scientific">Solanum lycopersicum</name>
    <name type="common">Tomato</name>
    <name type="synonym">Lycopersicon esculentum</name>
    <dbReference type="NCBI Taxonomy" id="4081"/>
    <lineage>
        <taxon>Eukaryota</taxon>
        <taxon>Viridiplantae</taxon>
        <taxon>Streptophyta</taxon>
        <taxon>Embryophyta</taxon>
        <taxon>Tracheophyta</taxon>
        <taxon>Spermatophyta</taxon>
        <taxon>Magnoliopsida</taxon>
        <taxon>eudicotyledons</taxon>
        <taxon>Gunneridae</taxon>
        <taxon>Pentapetalae</taxon>
        <taxon>asterids</taxon>
        <taxon>lamiids</taxon>
        <taxon>Solanales</taxon>
        <taxon>Solanaceae</taxon>
        <taxon>Solanoideae</taxon>
        <taxon>Solaneae</taxon>
        <taxon>Solanum</taxon>
        <taxon>Solanum subgen. Lycopersicon</taxon>
    </lineage>
</organism>
<reference evidence="3" key="1">
    <citation type="journal article" date="2012" name="Nature">
        <title>The tomato genome sequence provides insights into fleshy fruit evolution.</title>
        <authorList>
            <consortium name="Tomato Genome Consortium"/>
        </authorList>
    </citation>
    <scope>NUCLEOTIDE SEQUENCE [LARGE SCALE GENOMIC DNA]</scope>
    <source>
        <strain evidence="3">cv. Heinz 1706</strain>
    </source>
</reference>
<keyword evidence="4" id="KW-1185">Reference proteome</keyword>
<dbReference type="FunCoup" id="A0A3Q7FHR3">
    <property type="interactions" value="122"/>
</dbReference>
<dbReference type="FunFam" id="1.10.8.270:FF:000021">
    <property type="entry name" value="Ypt/Rab-GAP domain of gyp1p superfamily protein"/>
    <property type="match status" value="1"/>
</dbReference>
<dbReference type="GeneID" id="101251361"/>
<dbReference type="InterPro" id="IPR035969">
    <property type="entry name" value="Rab-GAP_TBC_sf"/>
</dbReference>
<dbReference type="InParanoid" id="A0A3Q7FHR3"/>
<dbReference type="Pfam" id="PF00566">
    <property type="entry name" value="RabGAP-TBC"/>
    <property type="match status" value="1"/>
</dbReference>
<dbReference type="Gramene" id="Solyc03g058470.2.1">
    <property type="protein sequence ID" value="Solyc03g058470.2.1"/>
    <property type="gene ID" value="Solyc03g058470.2"/>
</dbReference>
<protein>
    <recommendedName>
        <fullName evidence="2">Rab-GAP TBC domain-containing protein</fullName>
    </recommendedName>
</protein>
<dbReference type="OMA" id="KPEKWHT"/>
<feature type="compositionally biased region" description="Basic and acidic residues" evidence="1">
    <location>
        <begin position="563"/>
        <end position="575"/>
    </location>
</feature>
<dbReference type="PANTHER" id="PTHR22957:SF456">
    <property type="entry name" value="YPT_RAB-GAP DOMAIN OF GYP1P SUPERFAMILY PROTEIN"/>
    <property type="match status" value="1"/>
</dbReference>
<feature type="domain" description="Rab-GAP TBC" evidence="2">
    <location>
        <begin position="75"/>
        <end position="523"/>
    </location>
</feature>
<dbReference type="InterPro" id="IPR000195">
    <property type="entry name" value="Rab-GAP-TBC_dom"/>
</dbReference>
<dbReference type="STRING" id="4081.A0A3Q7FHR3"/>
<dbReference type="AlphaFoldDB" id="A0A3Q7FHR3"/>
<dbReference type="PANTHER" id="PTHR22957">
    <property type="entry name" value="TBC1 DOMAIN FAMILY MEMBER GTPASE-ACTIVATING PROTEIN"/>
    <property type="match status" value="1"/>
</dbReference>
<dbReference type="RefSeq" id="XP_004234775.1">
    <property type="nucleotide sequence ID" value="XM_004234727.5"/>
</dbReference>
<proteinExistence type="predicted"/>
<feature type="region of interest" description="Disordered" evidence="1">
    <location>
        <begin position="181"/>
        <end position="200"/>
    </location>
</feature>
<dbReference type="Proteomes" id="UP000004994">
    <property type="component" value="Chromosome 3"/>
</dbReference>
<evidence type="ECO:0000313" key="4">
    <source>
        <dbReference type="Proteomes" id="UP000004994"/>
    </source>
</evidence>
<reference evidence="3" key="2">
    <citation type="submission" date="2019-01" db="UniProtKB">
        <authorList>
            <consortium name="EnsemblPlants"/>
        </authorList>
    </citation>
    <scope>IDENTIFICATION</scope>
    <source>
        <strain evidence="3">cv. Heinz 1706</strain>
    </source>
</reference>
<dbReference type="SUPFAM" id="SSF47923">
    <property type="entry name" value="Ypt/Rab-GAP domain of gyp1p"/>
    <property type="match status" value="2"/>
</dbReference>
<dbReference type="Gene3D" id="1.10.8.270">
    <property type="entry name" value="putative rabgap domain of human tbc1 domain family member 14 like domains"/>
    <property type="match status" value="1"/>
</dbReference>
<dbReference type="GO" id="GO:0005096">
    <property type="term" value="F:GTPase activator activity"/>
    <property type="evidence" value="ECO:0000318"/>
    <property type="project" value="GO_Central"/>
</dbReference>
<evidence type="ECO:0000259" key="2">
    <source>
        <dbReference type="PROSITE" id="PS50086"/>
    </source>
</evidence>
<gene>
    <name evidence="3" type="primary">LOC101251361</name>
</gene>
<sequence length="692" mass="78365">MSFDGAERPWKCGKGGTVNLQKVTSIVRDIGEPCLHQSLIKMSKMLKPDRWQTIFEKDGKVHGFRKVLKLIILGGVDPAIRPEVWEFLLGCYALGSSAEYRKQLRTARRERYRDLIKQCQAMHSSVGTGSLAYVVGSKVMDMRTSSKDDCQREADVKISQASDVNTDNLYSYSDFDNNCIDTPHTHQKESSTDSGDLISARGSTDGAALDSFSSVPTLGPYYCRSNELGGEACQSESVNENYFDFPALPVTDLFGKSIKNKKGHRSYGKRNLARRKLKYGEDKMHSFRINNNADLVAEANVSSSYDVSHSLNSEIERVHPNGPDSVSWSGKFQERETEILTKLRISDAPDTPNMNARTPPRGGFSDERVSEWLWTLHQIVVDVVRTDSHLEFYEDRKNLARMSDILAVYAWVDPATGYCQGMSDLLSPFVVLFEDNADAFWCFEMLLRRMRENFQMEGPTGVMKQLEALWHIVELTDREMFSHLSSIGAESLHFAFRMLLVLFRRELSFNEVLCMWEMMWAADFDESVAFRLEENCPEILVIQIPKESEAESGEEIVENNNSDSKDDSPSKHGSGERTVSANNGMKLSLAHPFCGLTKNFWSKSSGMHSVNIVSSTRSTVDELPVFCVAAILVMNHQKIIKQTHSIDDLIKIFNDNMLKIRVKRCVRTAIKLRRKYFYKLIKGRNPAAQNGD</sequence>